<evidence type="ECO:0008006" key="2">
    <source>
        <dbReference type="Google" id="ProtNLM"/>
    </source>
</evidence>
<evidence type="ECO:0000313" key="1">
    <source>
        <dbReference type="EMBL" id="SFV62079.1"/>
    </source>
</evidence>
<protein>
    <recommendedName>
        <fullName evidence="2">Cytochrome C</fullName>
    </recommendedName>
</protein>
<reference evidence="1" key="1">
    <citation type="submission" date="2016-10" db="EMBL/GenBank/DDBJ databases">
        <authorList>
            <person name="de Groot N.N."/>
        </authorList>
    </citation>
    <scope>NUCLEOTIDE SEQUENCE</scope>
</reference>
<organism evidence="1">
    <name type="scientific">hydrothermal vent metagenome</name>
    <dbReference type="NCBI Taxonomy" id="652676"/>
    <lineage>
        <taxon>unclassified sequences</taxon>
        <taxon>metagenomes</taxon>
        <taxon>ecological metagenomes</taxon>
    </lineage>
</organism>
<name>A0A1W1C8J9_9ZZZZ</name>
<sequence length="134" mass="15037">MKKILILVAISSSVLFAESEATVNQKAIMQDMEVSLAVIQKGFLYNDGALVKGGVASLQKSVKHIEPPSKADEEILGKGNTYSYKYAKRQSARISMLSQDILDSYEKGENYSAMNKYKETLKQCLACHKKIRRW</sequence>
<accession>A0A1W1C8J9</accession>
<dbReference type="AlphaFoldDB" id="A0A1W1C8J9"/>
<proteinExistence type="predicted"/>
<gene>
    <name evidence="1" type="ORF">MNB_SV-6-354</name>
</gene>
<dbReference type="EMBL" id="FPHC01000065">
    <property type="protein sequence ID" value="SFV62079.1"/>
    <property type="molecule type" value="Genomic_DNA"/>
</dbReference>